<dbReference type="Gene3D" id="3.40.30.10">
    <property type="entry name" value="Glutaredoxin"/>
    <property type="match status" value="1"/>
</dbReference>
<dbReference type="InterPro" id="IPR012336">
    <property type="entry name" value="Thioredoxin-like_fold"/>
</dbReference>
<reference evidence="10 11" key="1">
    <citation type="submission" date="2016-12" db="EMBL/GenBank/DDBJ databases">
        <title>Complete genome sequence of Thauera chlorobenzoica, a Betaproteobacterium degrading haloaromatics anaerobically to CO2 and halides.</title>
        <authorList>
            <person name="Goris T."/>
            <person name="Mergelsberg M."/>
            <person name="Boll M."/>
        </authorList>
    </citation>
    <scope>NUCLEOTIDE SEQUENCE [LARGE SCALE GENOMIC DNA]</scope>
    <source>
        <strain evidence="10 11">3CB1</strain>
    </source>
</reference>
<evidence type="ECO:0000256" key="5">
    <source>
        <dbReference type="ARBA" id="ARBA00023157"/>
    </source>
</evidence>
<comment type="function">
    <text evidence="7">Required for disulfide bond formation in some periplasmic proteins. Acts by transferring its disulfide bond to other proteins and is reduced in the process.</text>
</comment>
<dbReference type="InterPro" id="IPR018950">
    <property type="entry name" value="DiS-bond_isomerase_DsbC/G_N"/>
</dbReference>
<dbReference type="InterPro" id="IPR051470">
    <property type="entry name" value="Thiol:disulfide_interchange"/>
</dbReference>
<dbReference type="InterPro" id="IPR033954">
    <property type="entry name" value="DiS-bond_Isoase_DsbC/G"/>
</dbReference>
<organism evidence="10 11">
    <name type="scientific">Thauera chlorobenzoica</name>
    <dbReference type="NCBI Taxonomy" id="96773"/>
    <lineage>
        <taxon>Bacteria</taxon>
        <taxon>Pseudomonadati</taxon>
        <taxon>Pseudomonadota</taxon>
        <taxon>Betaproteobacteria</taxon>
        <taxon>Rhodocyclales</taxon>
        <taxon>Zoogloeaceae</taxon>
        <taxon>Thauera</taxon>
    </lineage>
</organism>
<evidence type="ECO:0000256" key="2">
    <source>
        <dbReference type="ARBA" id="ARBA00009813"/>
    </source>
</evidence>
<keyword evidence="3 7" id="KW-0732">Signal</keyword>
<sequence>MPLFPMRRMSKFFAFFLATGLAGLTHAGEAEVKKGMEAFIGAPAVESVTRTGYGGLYEVVLKNGQLVYTDAETRFIIDGSLIDTATRLDVTQARMNQLSAIDFSKLPLDQAVKLVKGKGTRVIATFEDPNCSYCKRLAQEVARMDDVTVYTFLYPILGEDSTVKSSNIWCAKGQGRSQAWTDWMVDGKVPAKASCDASAITRNVELGRSLRINGTPTIFLANGTRIGGYIPAAELEKALDNPSR</sequence>
<evidence type="ECO:0000256" key="1">
    <source>
        <dbReference type="ARBA" id="ARBA00004418"/>
    </source>
</evidence>
<dbReference type="STRING" id="96773.Tchl_0532"/>
<dbReference type="Proteomes" id="UP000185739">
    <property type="component" value="Chromosome"/>
</dbReference>
<evidence type="ECO:0000256" key="6">
    <source>
        <dbReference type="ARBA" id="ARBA00023284"/>
    </source>
</evidence>
<evidence type="ECO:0000313" key="10">
    <source>
        <dbReference type="EMBL" id="APR03398.1"/>
    </source>
</evidence>
<dbReference type="Pfam" id="PF10411">
    <property type="entry name" value="DsbC_N"/>
    <property type="match status" value="1"/>
</dbReference>
<proteinExistence type="inferred from homology"/>
<feature type="domain" description="Disulphide bond isomerase DsbC/G N-terminal" evidence="8">
    <location>
        <begin position="25"/>
        <end position="92"/>
    </location>
</feature>
<name>A0A1H5XHT4_9RHOO</name>
<feature type="chain" id="PRO_5041745991" description="Thiol:disulfide interchange protein" evidence="7">
    <location>
        <begin position="28"/>
        <end position="244"/>
    </location>
</feature>
<dbReference type="GO" id="GO:0042597">
    <property type="term" value="C:periplasmic space"/>
    <property type="evidence" value="ECO:0007669"/>
    <property type="project" value="UniProtKB-SubCell"/>
</dbReference>
<accession>A0A1H5XHT4</accession>
<dbReference type="InterPro" id="IPR036249">
    <property type="entry name" value="Thioredoxin-like_sf"/>
</dbReference>
<keyword evidence="4 7" id="KW-0574">Periplasm</keyword>
<protein>
    <recommendedName>
        <fullName evidence="7">Thiol:disulfide interchange protein</fullName>
    </recommendedName>
</protein>
<dbReference type="SUPFAM" id="SSF52833">
    <property type="entry name" value="Thioredoxin-like"/>
    <property type="match status" value="1"/>
</dbReference>
<feature type="signal peptide" evidence="7">
    <location>
        <begin position="1"/>
        <end position="27"/>
    </location>
</feature>
<gene>
    <name evidence="10" type="ORF">Tchl_0532</name>
</gene>
<keyword evidence="5" id="KW-1015">Disulfide bond</keyword>
<comment type="similarity">
    <text evidence="2 7">Belongs to the thioredoxin family. DsbC subfamily.</text>
</comment>
<keyword evidence="11" id="KW-1185">Reference proteome</keyword>
<dbReference type="EMBL" id="CP018839">
    <property type="protein sequence ID" value="APR03398.1"/>
    <property type="molecule type" value="Genomic_DNA"/>
</dbReference>
<comment type="subcellular location">
    <subcellularLocation>
        <location evidence="1 7">Periplasm</location>
    </subcellularLocation>
</comment>
<dbReference type="PANTHER" id="PTHR35272">
    <property type="entry name" value="THIOL:DISULFIDE INTERCHANGE PROTEIN DSBC-RELATED"/>
    <property type="match status" value="1"/>
</dbReference>
<keyword evidence="6 7" id="KW-0676">Redox-active center</keyword>
<dbReference type="AlphaFoldDB" id="A0A1H5XHT4"/>
<evidence type="ECO:0000256" key="4">
    <source>
        <dbReference type="ARBA" id="ARBA00022764"/>
    </source>
</evidence>
<dbReference type="CDD" id="cd03020">
    <property type="entry name" value="DsbA_DsbC_DsbG"/>
    <property type="match status" value="1"/>
</dbReference>
<dbReference type="SUPFAM" id="SSF54423">
    <property type="entry name" value="DsbC/DsbG N-terminal domain-like"/>
    <property type="match status" value="1"/>
</dbReference>
<dbReference type="Pfam" id="PF13098">
    <property type="entry name" value="Thioredoxin_2"/>
    <property type="match status" value="1"/>
</dbReference>
<evidence type="ECO:0000259" key="8">
    <source>
        <dbReference type="Pfam" id="PF10411"/>
    </source>
</evidence>
<feature type="domain" description="Thioredoxin-like fold" evidence="9">
    <location>
        <begin position="115"/>
        <end position="239"/>
    </location>
</feature>
<evidence type="ECO:0000313" key="11">
    <source>
        <dbReference type="Proteomes" id="UP000185739"/>
    </source>
</evidence>
<evidence type="ECO:0000256" key="7">
    <source>
        <dbReference type="RuleBase" id="RU364038"/>
    </source>
</evidence>
<dbReference type="KEGG" id="tcl:Tchl_0532"/>
<dbReference type="Gene3D" id="3.10.450.70">
    <property type="entry name" value="Disulphide bond isomerase, DsbC/G, N-terminal"/>
    <property type="match status" value="1"/>
</dbReference>
<evidence type="ECO:0000259" key="9">
    <source>
        <dbReference type="Pfam" id="PF13098"/>
    </source>
</evidence>
<dbReference type="PANTHER" id="PTHR35272:SF3">
    <property type="entry name" value="THIOL:DISULFIDE INTERCHANGE PROTEIN DSBC"/>
    <property type="match status" value="1"/>
</dbReference>
<dbReference type="OrthoDB" id="12976at2"/>
<evidence type="ECO:0000256" key="3">
    <source>
        <dbReference type="ARBA" id="ARBA00022729"/>
    </source>
</evidence>
<dbReference type="InterPro" id="IPR009094">
    <property type="entry name" value="DiS-bond_isomerase_DsbC/G_N_sf"/>
</dbReference>